<dbReference type="Pfam" id="PF05565">
    <property type="entry name" value="Sipho_Gp157"/>
    <property type="match status" value="1"/>
</dbReference>
<keyword evidence="1" id="KW-0175">Coiled coil</keyword>
<evidence type="ECO:0000256" key="1">
    <source>
        <dbReference type="SAM" id="Coils"/>
    </source>
</evidence>
<sequence>MQVTLYQCADDIRAVLDAHFDNETEAADTLEAVIGQFEVKAQAVTAYWLNQEAQIGMLDQHIKSMQEKKKALQNRQGRLKEYLAFNMRRTGIREIKADDGTFTAKFQKNPPAVTVYDEKQIPEEYWVVKKEISKSALKEAIKGGKEIPGVKLESSESLRIK</sequence>
<accession>A0A1A9RXE3</accession>
<gene>
    <name evidence="2" type="ORF">A7P95_07420</name>
</gene>
<dbReference type="OrthoDB" id="8611610at2"/>
<comment type="caution">
    <text evidence="2">The sequence shown here is derived from an EMBL/GenBank/DDBJ whole genome shotgun (WGS) entry which is preliminary data.</text>
</comment>
<keyword evidence="3" id="KW-1185">Reference proteome</keyword>
<protein>
    <recommendedName>
        <fullName evidence="4">Siphovirus Gp157 family protein</fullName>
    </recommendedName>
</protein>
<reference evidence="3" key="1">
    <citation type="submission" date="2016-05" db="EMBL/GenBank/DDBJ databases">
        <title>Draft genome of Corynebacterium afermentans subsp. afermentans LCDC 88199T.</title>
        <authorList>
            <person name="Bernier A.-M."/>
            <person name="Bernard K."/>
        </authorList>
    </citation>
    <scope>NUCLEOTIDE SEQUENCE [LARGE SCALE GENOMIC DNA]</scope>
    <source>
        <strain evidence="3">NML02-A-017</strain>
    </source>
</reference>
<dbReference type="Proteomes" id="UP000077885">
    <property type="component" value="Unassembled WGS sequence"/>
</dbReference>
<feature type="coiled-coil region" evidence="1">
    <location>
        <begin position="55"/>
        <end position="82"/>
    </location>
</feature>
<organism evidence="2 3">
    <name type="scientific">Eikenella longinqua</name>
    <dbReference type="NCBI Taxonomy" id="1795827"/>
    <lineage>
        <taxon>Bacteria</taxon>
        <taxon>Pseudomonadati</taxon>
        <taxon>Pseudomonadota</taxon>
        <taxon>Betaproteobacteria</taxon>
        <taxon>Neisseriales</taxon>
        <taxon>Neisseriaceae</taxon>
        <taxon>Eikenella</taxon>
    </lineage>
</organism>
<evidence type="ECO:0000313" key="2">
    <source>
        <dbReference type="EMBL" id="OAM27060.1"/>
    </source>
</evidence>
<evidence type="ECO:0008006" key="4">
    <source>
        <dbReference type="Google" id="ProtNLM"/>
    </source>
</evidence>
<dbReference type="STRING" id="1795827.A7P95_07420"/>
<dbReference type="RefSeq" id="WP_067593405.1">
    <property type="nucleotide sequence ID" value="NZ_LXSL01000026.1"/>
</dbReference>
<evidence type="ECO:0000313" key="3">
    <source>
        <dbReference type="Proteomes" id="UP000077885"/>
    </source>
</evidence>
<proteinExistence type="predicted"/>
<dbReference type="InterPro" id="IPR008840">
    <property type="entry name" value="Sipho_Gp157"/>
</dbReference>
<name>A0A1A9RXE3_9NEIS</name>
<dbReference type="AlphaFoldDB" id="A0A1A9RXE3"/>
<dbReference type="EMBL" id="LXSL01000026">
    <property type="protein sequence ID" value="OAM27060.1"/>
    <property type="molecule type" value="Genomic_DNA"/>
</dbReference>